<dbReference type="GO" id="GO:0003887">
    <property type="term" value="F:DNA-directed DNA polymerase activity"/>
    <property type="evidence" value="ECO:0007669"/>
    <property type="project" value="UniProtKB-KW"/>
</dbReference>
<dbReference type="RefSeq" id="WP_072935868.1">
    <property type="nucleotide sequence ID" value="NZ_FQUG01000006.1"/>
</dbReference>
<dbReference type="Proteomes" id="UP000184404">
    <property type="component" value="Unassembled WGS sequence"/>
</dbReference>
<accession>A0A1M4YKL0</accession>
<feature type="domain" description="Bacterial DNA polymerase III alpha subunit NTPase" evidence="5">
    <location>
        <begin position="10"/>
        <end position="183"/>
    </location>
</feature>
<protein>
    <submittedName>
        <fullName evidence="7">DNA polymerase III alpha subunit</fullName>
    </submittedName>
</protein>
<dbReference type="OrthoDB" id="2493612at2"/>
<evidence type="ECO:0000259" key="6">
    <source>
        <dbReference type="Pfam" id="PF17657"/>
    </source>
</evidence>
<keyword evidence="4" id="KW-0239">DNA-directed DNA polymerase</keyword>
<dbReference type="STRING" id="1123243.SAMN02745190_01788"/>
<proteinExistence type="predicted"/>
<feature type="domain" description="DNA polymerase III alpha subunit finger" evidence="6">
    <location>
        <begin position="220"/>
        <end position="351"/>
    </location>
</feature>
<evidence type="ECO:0000313" key="8">
    <source>
        <dbReference type="Proteomes" id="UP000184404"/>
    </source>
</evidence>
<evidence type="ECO:0000256" key="3">
    <source>
        <dbReference type="ARBA" id="ARBA00022705"/>
    </source>
</evidence>
<name>A0A1M4YKL0_9FIRM</name>
<evidence type="ECO:0000256" key="4">
    <source>
        <dbReference type="ARBA" id="ARBA00022932"/>
    </source>
</evidence>
<keyword evidence="8" id="KW-1185">Reference proteome</keyword>
<evidence type="ECO:0000256" key="1">
    <source>
        <dbReference type="ARBA" id="ARBA00022679"/>
    </source>
</evidence>
<dbReference type="GO" id="GO:0008408">
    <property type="term" value="F:3'-5' exonuclease activity"/>
    <property type="evidence" value="ECO:0007669"/>
    <property type="project" value="InterPro"/>
</dbReference>
<organism evidence="7 8">
    <name type="scientific">Schwartzia succinivorans DSM 10502</name>
    <dbReference type="NCBI Taxonomy" id="1123243"/>
    <lineage>
        <taxon>Bacteria</taxon>
        <taxon>Bacillati</taxon>
        <taxon>Bacillota</taxon>
        <taxon>Negativicutes</taxon>
        <taxon>Selenomonadales</taxon>
        <taxon>Selenomonadaceae</taxon>
        <taxon>Schwartzia</taxon>
    </lineage>
</organism>
<dbReference type="Pfam" id="PF07733">
    <property type="entry name" value="DNA_pol3_alpha"/>
    <property type="match status" value="1"/>
</dbReference>
<dbReference type="Gene3D" id="6.10.140.1510">
    <property type="match status" value="1"/>
</dbReference>
<keyword evidence="3" id="KW-0235">DNA replication</keyword>
<dbReference type="EMBL" id="FQUG01000006">
    <property type="protein sequence ID" value="SHF06281.1"/>
    <property type="molecule type" value="Genomic_DNA"/>
</dbReference>
<dbReference type="InterPro" id="IPR044923">
    <property type="entry name" value="PolC_middle_finger_sf"/>
</dbReference>
<dbReference type="Pfam" id="PF17657">
    <property type="entry name" value="DNA_pol3_finger"/>
    <property type="match status" value="1"/>
</dbReference>
<reference evidence="7 8" key="1">
    <citation type="submission" date="2016-11" db="EMBL/GenBank/DDBJ databases">
        <authorList>
            <person name="Jaros S."/>
            <person name="Januszkiewicz K."/>
            <person name="Wedrychowicz H."/>
        </authorList>
    </citation>
    <scope>NUCLEOTIDE SEQUENCE [LARGE SCALE GENOMIC DNA]</scope>
    <source>
        <strain evidence="7 8">DSM 10502</strain>
    </source>
</reference>
<dbReference type="InterPro" id="IPR004805">
    <property type="entry name" value="DnaE2/DnaE/PolC"/>
</dbReference>
<evidence type="ECO:0000313" key="7">
    <source>
        <dbReference type="EMBL" id="SHF06281.1"/>
    </source>
</evidence>
<evidence type="ECO:0000256" key="2">
    <source>
        <dbReference type="ARBA" id="ARBA00022695"/>
    </source>
</evidence>
<dbReference type="PANTHER" id="PTHR32294">
    <property type="entry name" value="DNA POLYMERASE III SUBUNIT ALPHA"/>
    <property type="match status" value="1"/>
</dbReference>
<sequence length="467" mass="53620">MSIIQNADKTLKNIAYEKAHREYGHNLPVIVQDRLETELKIIIQHDYSEMFMISQEIAQQLRDDDYPFCYSGVIGSSLVAYLAGITNVNPLPPHWHCQKCCHSEFVTDGTYASGFDLPDNDCPDCGEPMTKDGHDIPYAVLFGIDGGRKPYIAITIPMHEQPFVKRFIEQLLLGKDNVSITETVEPPPYETMKPYVQVHLGEHTLYILKYNELDLLKKLEDNTHCSLLDISFDDFHTLSSIRFAEPPGFEEWRYETSMRGIKGFSDPDVCQILSEIKPNCFSELVKISSLSHGSGTWWGNAEALIRDGVCTISNVVANRDDVMLYLIRKGIKPSDAFRIMETVRKGKKVDRDTEEMLKAHDIPGWYIASCRKIQYLVPRAHDVSCVMAAYQLAYYKAHYPEDFYRAYIEVFADKSDIEVIKDGKNKVNEELDKIMDAKYLGKGMEEWEEKLNLFKIAHEMYLRGYTL</sequence>
<dbReference type="Gene3D" id="1.10.150.870">
    <property type="match status" value="1"/>
</dbReference>
<evidence type="ECO:0000259" key="5">
    <source>
        <dbReference type="Pfam" id="PF07733"/>
    </source>
</evidence>
<dbReference type="InterPro" id="IPR040982">
    <property type="entry name" value="DNA_pol3_finger"/>
</dbReference>
<keyword evidence="1" id="KW-0808">Transferase</keyword>
<dbReference type="Gene3D" id="1.10.150.700">
    <property type="entry name" value="PolC, middle finger domain"/>
    <property type="match status" value="1"/>
</dbReference>
<gene>
    <name evidence="7" type="ORF">SAMN02745190_01788</name>
</gene>
<dbReference type="GO" id="GO:0006260">
    <property type="term" value="P:DNA replication"/>
    <property type="evidence" value="ECO:0007669"/>
    <property type="project" value="UniProtKB-KW"/>
</dbReference>
<dbReference type="PANTHER" id="PTHR32294:SF5">
    <property type="entry name" value="DNA POLYMERASE III POLC-TYPE"/>
    <property type="match status" value="1"/>
</dbReference>
<dbReference type="InterPro" id="IPR011708">
    <property type="entry name" value="DNA_pol3_alpha_NTPase_dom"/>
</dbReference>
<dbReference type="AlphaFoldDB" id="A0A1M4YKL0"/>
<keyword evidence="2" id="KW-0548">Nucleotidyltransferase</keyword>